<comment type="caution">
    <text evidence="2">The sequence shown here is derived from an EMBL/GenBank/DDBJ whole genome shotgun (WGS) entry which is preliminary data.</text>
</comment>
<dbReference type="InterPro" id="IPR000031">
    <property type="entry name" value="PurE_dom"/>
</dbReference>
<name>A0A6L5YSL0_9FIRM</name>
<dbReference type="Proteomes" id="UP000474024">
    <property type="component" value="Unassembled WGS sequence"/>
</dbReference>
<organism evidence="2 3">
    <name type="scientific">Roseburia porci</name>
    <dbReference type="NCBI Taxonomy" id="2605790"/>
    <lineage>
        <taxon>Bacteria</taxon>
        <taxon>Bacillati</taxon>
        <taxon>Bacillota</taxon>
        <taxon>Clostridia</taxon>
        <taxon>Lachnospirales</taxon>
        <taxon>Lachnospiraceae</taxon>
        <taxon>Roseburia</taxon>
    </lineage>
</organism>
<dbReference type="InterPro" id="IPR039476">
    <property type="entry name" value="P2CMN_synthase_LarB"/>
</dbReference>
<dbReference type="RefSeq" id="WP_328596893.1">
    <property type="nucleotide sequence ID" value="NZ_VUNI01000011.1"/>
</dbReference>
<dbReference type="SUPFAM" id="SSF52255">
    <property type="entry name" value="N5-CAIR mutase (phosphoribosylaminoimidazole carboxylase, PurE)"/>
    <property type="match status" value="1"/>
</dbReference>
<dbReference type="PANTHER" id="PTHR43064:SF1">
    <property type="entry name" value="SLL1489 PROTEIN"/>
    <property type="match status" value="1"/>
</dbReference>
<dbReference type="NCBIfam" id="NF033503">
    <property type="entry name" value="LarB"/>
    <property type="match status" value="1"/>
</dbReference>
<dbReference type="PANTHER" id="PTHR43064">
    <property type="entry name" value="PHOSPHORIBOSYLAMINOIMIDAZOLE CARBOXYLASE-RELATED"/>
    <property type="match status" value="1"/>
</dbReference>
<protein>
    <submittedName>
        <fullName evidence="2">Nickel pincer cofactor biosynthesis protein LarB</fullName>
    </submittedName>
</protein>
<feature type="domain" description="PurE" evidence="1">
    <location>
        <begin position="114"/>
        <end position="246"/>
    </location>
</feature>
<evidence type="ECO:0000313" key="2">
    <source>
        <dbReference type="EMBL" id="MST74949.1"/>
    </source>
</evidence>
<dbReference type="Gene3D" id="3.40.50.1970">
    <property type="match status" value="1"/>
</dbReference>
<evidence type="ECO:0000313" key="3">
    <source>
        <dbReference type="Proteomes" id="UP000474024"/>
    </source>
</evidence>
<dbReference type="EMBL" id="VUNI01000011">
    <property type="protein sequence ID" value="MST74949.1"/>
    <property type="molecule type" value="Genomic_DNA"/>
</dbReference>
<proteinExistence type="predicted"/>
<dbReference type="SMART" id="SM01001">
    <property type="entry name" value="AIRC"/>
    <property type="match status" value="1"/>
</dbReference>
<evidence type="ECO:0000259" key="1">
    <source>
        <dbReference type="SMART" id="SM01001"/>
    </source>
</evidence>
<sequence>MDTRDILNRVKTGEISVEEAEAYFRKEPFEEMGFAKLDTHREIRSGYSEVVYCSGKSDEHLVKIFEKLYEKNGEVMGTRAAKEQYELVKEHCENVTYDPLSKILKIEKEKEKIGNIVVCSAGTADIPVAEEAAQTAEFFGNEVTRLYDVGVSGIHRLLSHLEEVQKANCVIAVAGMEGALASVVGGLVDVPVIAVPTSIGYGASFHGVAALLTMINSCANGIATVNIDNGYGAGYLASQINRLGERKR</sequence>
<keyword evidence="3" id="KW-1185">Reference proteome</keyword>
<dbReference type="Pfam" id="PF00731">
    <property type="entry name" value="AIRC"/>
    <property type="match status" value="1"/>
</dbReference>
<dbReference type="GO" id="GO:0006189">
    <property type="term" value="P:'de novo' IMP biosynthetic process"/>
    <property type="evidence" value="ECO:0007669"/>
    <property type="project" value="InterPro"/>
</dbReference>
<reference evidence="2 3" key="1">
    <citation type="submission" date="2019-08" db="EMBL/GenBank/DDBJ databases">
        <title>In-depth cultivation of the pig gut microbiome towards novel bacterial diversity and tailored functional studies.</title>
        <authorList>
            <person name="Wylensek D."/>
            <person name="Hitch T.C.A."/>
            <person name="Clavel T."/>
        </authorList>
    </citation>
    <scope>NUCLEOTIDE SEQUENCE [LARGE SCALE GENOMIC DNA]</scope>
    <source>
        <strain evidence="2 3">MUC/MUC-530-WT-4D</strain>
    </source>
</reference>
<dbReference type="AlphaFoldDB" id="A0A6L5YSL0"/>
<gene>
    <name evidence="2" type="primary">larB</name>
    <name evidence="2" type="ORF">FYJ75_07880</name>
</gene>
<dbReference type="GO" id="GO:0016787">
    <property type="term" value="F:hydrolase activity"/>
    <property type="evidence" value="ECO:0007669"/>
    <property type="project" value="InterPro"/>
</dbReference>
<accession>A0A6L5YSL0</accession>